<dbReference type="PANTHER" id="PTHR43290:SF2">
    <property type="entry name" value="MEVALONATE KINASE"/>
    <property type="match status" value="1"/>
</dbReference>
<sequence length="302" mass="32941">MKLSYKAHGKVILLGEHSVVYGYNALAMPIKSLWLKATIEPSTILWMDTALYHGPFLAAPAEYDGLKYVVTKLLAKTNSQQLIKITYTGKIPIERGLGSSATVATATVRALNDYWQLNLSEKEIITMINHAEMINHGKASGIDAATVNSDNLLFFNKKNGALQLKSKLKASLLIMDTGDLGNTQKAVKQVHTIVANSISARQNIKKLGNLTDQAKVAWVNQDKQQLGQIFNLAQDILHSFNLSTTKIDQIQDIALANGALGFKLSGSGLGGIVIALCANHEIAEKIADLSHKLIVNQWIEEI</sequence>
<comment type="pathway">
    <text evidence="9">Isoprenoid biosynthesis; isopentenyl diphosphate biosynthesis via mevalonate pathway; isopentenyl diphosphate from (R)-mevalonate: step 1/3.</text>
</comment>
<evidence type="ECO:0000313" key="13">
    <source>
        <dbReference type="Proteomes" id="UP000199599"/>
    </source>
</evidence>
<dbReference type="Gene3D" id="3.30.70.890">
    <property type="entry name" value="GHMP kinase, C-terminal domain"/>
    <property type="match status" value="1"/>
</dbReference>
<dbReference type="STRING" id="1505723.SAMN04487792_0146"/>
<gene>
    <name evidence="12" type="ORF">SAMN04487792_0146</name>
</gene>
<proteinExistence type="predicted"/>
<dbReference type="InterPro" id="IPR014721">
    <property type="entry name" value="Ribsml_uS5_D2-typ_fold_subgr"/>
</dbReference>
<dbReference type="NCBIfam" id="TIGR00549">
    <property type="entry name" value="mevalon_kin"/>
    <property type="match status" value="1"/>
</dbReference>
<dbReference type="InterPro" id="IPR020568">
    <property type="entry name" value="Ribosomal_Su5_D2-typ_SF"/>
</dbReference>
<dbReference type="InterPro" id="IPR006205">
    <property type="entry name" value="Mev_gal_kin"/>
</dbReference>
<dbReference type="GO" id="GO:0005829">
    <property type="term" value="C:cytosol"/>
    <property type="evidence" value="ECO:0007669"/>
    <property type="project" value="TreeGrafter"/>
</dbReference>
<keyword evidence="7" id="KW-0460">Magnesium</keyword>
<dbReference type="RefSeq" id="WP_090091961.1">
    <property type="nucleotide sequence ID" value="NZ_CBCRVU010000001.1"/>
</dbReference>
<dbReference type="SUPFAM" id="SSF55060">
    <property type="entry name" value="GHMP Kinase, C-terminal domain"/>
    <property type="match status" value="1"/>
</dbReference>
<feature type="domain" description="GHMP kinase C-terminal" evidence="11">
    <location>
        <begin position="220"/>
        <end position="288"/>
    </location>
</feature>
<evidence type="ECO:0000256" key="7">
    <source>
        <dbReference type="ARBA" id="ARBA00022842"/>
    </source>
</evidence>
<evidence type="ECO:0000256" key="8">
    <source>
        <dbReference type="ARBA" id="ARBA00023098"/>
    </source>
</evidence>
<dbReference type="Gene3D" id="3.30.230.10">
    <property type="match status" value="1"/>
</dbReference>
<dbReference type="PANTHER" id="PTHR43290">
    <property type="entry name" value="MEVALONATE KINASE"/>
    <property type="match status" value="1"/>
</dbReference>
<dbReference type="UniPathway" id="UPA00057">
    <property type="reaction ID" value="UER00098"/>
</dbReference>
<dbReference type="AlphaFoldDB" id="A0A1I1RCJ5"/>
<dbReference type="Pfam" id="PF00288">
    <property type="entry name" value="GHMP_kinases_N"/>
    <property type="match status" value="1"/>
</dbReference>
<evidence type="ECO:0000256" key="4">
    <source>
        <dbReference type="ARBA" id="ARBA00022741"/>
    </source>
</evidence>
<dbReference type="InterPro" id="IPR013750">
    <property type="entry name" value="GHMP_kinase_C_dom"/>
</dbReference>
<dbReference type="InterPro" id="IPR036554">
    <property type="entry name" value="GHMP_kinase_C_sf"/>
</dbReference>
<keyword evidence="6" id="KW-0067">ATP-binding</keyword>
<dbReference type="PRINTS" id="PR00959">
    <property type="entry name" value="MEVGALKINASE"/>
</dbReference>
<feature type="domain" description="GHMP kinase N-terminal" evidence="10">
    <location>
        <begin position="69"/>
        <end position="145"/>
    </location>
</feature>
<reference evidence="13" key="1">
    <citation type="submission" date="2016-10" db="EMBL/GenBank/DDBJ databases">
        <authorList>
            <person name="Varghese N."/>
            <person name="Submissions S."/>
        </authorList>
    </citation>
    <scope>NUCLEOTIDE SEQUENCE [LARGE SCALE GENOMIC DNA]</scope>
    <source>
        <strain evidence="13">R-53102</strain>
    </source>
</reference>
<evidence type="ECO:0000256" key="1">
    <source>
        <dbReference type="ARBA" id="ARBA00022490"/>
    </source>
</evidence>
<dbReference type="GO" id="GO:0019287">
    <property type="term" value="P:isopentenyl diphosphate biosynthetic process, mevalonate pathway"/>
    <property type="evidence" value="ECO:0007669"/>
    <property type="project" value="UniProtKB-UniPathway"/>
</dbReference>
<organism evidence="12 13">
    <name type="scientific">Lactobacillus bombicola</name>
    <dbReference type="NCBI Taxonomy" id="1505723"/>
    <lineage>
        <taxon>Bacteria</taxon>
        <taxon>Bacillati</taxon>
        <taxon>Bacillota</taxon>
        <taxon>Bacilli</taxon>
        <taxon>Lactobacillales</taxon>
        <taxon>Lactobacillaceae</taxon>
        <taxon>Lactobacillus</taxon>
    </lineage>
</organism>
<dbReference type="GO" id="GO:0004496">
    <property type="term" value="F:mevalonate kinase activity"/>
    <property type="evidence" value="ECO:0007669"/>
    <property type="project" value="InterPro"/>
</dbReference>
<keyword evidence="3" id="KW-0808">Transferase</keyword>
<dbReference type="Pfam" id="PF08544">
    <property type="entry name" value="GHMP_kinases_C"/>
    <property type="match status" value="1"/>
</dbReference>
<evidence type="ECO:0000256" key="9">
    <source>
        <dbReference type="ARBA" id="ARBA00029438"/>
    </source>
</evidence>
<dbReference type="SUPFAM" id="SSF54211">
    <property type="entry name" value="Ribosomal protein S5 domain 2-like"/>
    <property type="match status" value="1"/>
</dbReference>
<dbReference type="GO" id="GO:0005524">
    <property type="term" value="F:ATP binding"/>
    <property type="evidence" value="ECO:0007669"/>
    <property type="project" value="UniProtKB-KW"/>
</dbReference>
<protein>
    <submittedName>
        <fullName evidence="12">Mevalonate kinase</fullName>
    </submittedName>
</protein>
<evidence type="ECO:0000256" key="3">
    <source>
        <dbReference type="ARBA" id="ARBA00022679"/>
    </source>
</evidence>
<dbReference type="EMBL" id="FOMN01000001">
    <property type="protein sequence ID" value="SFD29293.1"/>
    <property type="molecule type" value="Genomic_DNA"/>
</dbReference>
<evidence type="ECO:0000313" key="12">
    <source>
        <dbReference type="EMBL" id="SFD29293.1"/>
    </source>
</evidence>
<keyword evidence="4" id="KW-0547">Nucleotide-binding</keyword>
<dbReference type="InterPro" id="IPR006204">
    <property type="entry name" value="GHMP_kinase_N_dom"/>
</dbReference>
<keyword evidence="8" id="KW-0443">Lipid metabolism</keyword>
<keyword evidence="5 12" id="KW-0418">Kinase</keyword>
<evidence type="ECO:0000256" key="2">
    <source>
        <dbReference type="ARBA" id="ARBA00022516"/>
    </source>
</evidence>
<accession>A0A1I1RCJ5</accession>
<evidence type="ECO:0000256" key="6">
    <source>
        <dbReference type="ARBA" id="ARBA00022840"/>
    </source>
</evidence>
<evidence type="ECO:0000259" key="11">
    <source>
        <dbReference type="Pfam" id="PF08544"/>
    </source>
</evidence>
<evidence type="ECO:0000259" key="10">
    <source>
        <dbReference type="Pfam" id="PF00288"/>
    </source>
</evidence>
<evidence type="ECO:0000256" key="5">
    <source>
        <dbReference type="ARBA" id="ARBA00022777"/>
    </source>
</evidence>
<keyword evidence="1" id="KW-0963">Cytoplasm</keyword>
<name>A0A1I1RCJ5_9LACO</name>
<dbReference type="Proteomes" id="UP000199599">
    <property type="component" value="Unassembled WGS sequence"/>
</dbReference>
<keyword evidence="2" id="KW-0444">Lipid biosynthesis</keyword>